<dbReference type="GO" id="GO:0005789">
    <property type="term" value="C:endoplasmic reticulum membrane"/>
    <property type="evidence" value="ECO:0007669"/>
    <property type="project" value="TreeGrafter"/>
</dbReference>
<gene>
    <name evidence="19" type="ORF">QQS21_002062</name>
</gene>
<keyword evidence="3 18" id="KW-0444">Lipid biosynthesis</keyword>
<feature type="transmembrane region" description="Helical" evidence="18">
    <location>
        <begin position="172"/>
        <end position="193"/>
    </location>
</feature>
<dbReference type="PANTHER" id="PTHR21257:SF38">
    <property type="entry name" value="7-DEHYDROCHOLESTEROL REDUCTASE"/>
    <property type="match status" value="1"/>
</dbReference>
<name>A0AAJ0G353_9HYPO</name>
<organism evidence="19 20">
    <name type="scientific">Conoideocrella luteorostrata</name>
    <dbReference type="NCBI Taxonomy" id="1105319"/>
    <lineage>
        <taxon>Eukaryota</taxon>
        <taxon>Fungi</taxon>
        <taxon>Dikarya</taxon>
        <taxon>Ascomycota</taxon>
        <taxon>Pezizomycotina</taxon>
        <taxon>Sordariomycetes</taxon>
        <taxon>Hypocreomycetidae</taxon>
        <taxon>Hypocreales</taxon>
        <taxon>Clavicipitaceae</taxon>
        <taxon>Conoideocrella</taxon>
    </lineage>
</organism>
<evidence type="ECO:0000256" key="8">
    <source>
        <dbReference type="ARBA" id="ARBA00022955"/>
    </source>
</evidence>
<dbReference type="Pfam" id="PF01222">
    <property type="entry name" value="ERG4_ERG24"/>
    <property type="match status" value="1"/>
</dbReference>
<reference evidence="19" key="1">
    <citation type="submission" date="2023-06" db="EMBL/GenBank/DDBJ databases">
        <title>Conoideocrella luteorostrata (Hypocreales: Clavicipitaceae), a potential biocontrol fungus for elongate hemlock scale in United States Christmas tree production areas.</title>
        <authorList>
            <person name="Barrett H."/>
            <person name="Lovett B."/>
            <person name="Macias A.M."/>
            <person name="Stajich J.E."/>
            <person name="Kasson M.T."/>
        </authorList>
    </citation>
    <scope>NUCLEOTIDE SEQUENCE</scope>
    <source>
        <strain evidence="19">ARSEF 14590</strain>
    </source>
</reference>
<feature type="transmembrane region" description="Helical" evidence="18">
    <location>
        <begin position="141"/>
        <end position="160"/>
    </location>
</feature>
<evidence type="ECO:0000256" key="18">
    <source>
        <dbReference type="RuleBase" id="RU369120"/>
    </source>
</evidence>
<keyword evidence="14 18" id="KW-1207">Sterol metabolism</keyword>
<protein>
    <recommendedName>
        <fullName evidence="16">7-dehydrocholesterol reductase</fullName>
        <ecNumber evidence="16">1.3.1.21</ecNumber>
    </recommendedName>
    <alternativeName>
        <fullName evidence="17">Sterol Delta(7)-reductase</fullName>
    </alternativeName>
</protein>
<evidence type="ECO:0000256" key="17">
    <source>
        <dbReference type="ARBA" id="ARBA00042688"/>
    </source>
</evidence>
<keyword evidence="20" id="KW-1185">Reference proteome</keyword>
<keyword evidence="6" id="KW-0152">Cholesterol biosynthesis</keyword>
<evidence type="ECO:0000313" key="20">
    <source>
        <dbReference type="Proteomes" id="UP001251528"/>
    </source>
</evidence>
<evidence type="ECO:0000256" key="5">
    <source>
        <dbReference type="ARBA" id="ARBA00022692"/>
    </source>
</evidence>
<evidence type="ECO:0000256" key="1">
    <source>
        <dbReference type="ARBA" id="ARBA00004141"/>
    </source>
</evidence>
<evidence type="ECO:0000256" key="4">
    <source>
        <dbReference type="ARBA" id="ARBA00022548"/>
    </source>
</evidence>
<keyword evidence="13 18" id="KW-0472">Membrane</keyword>
<comment type="caution">
    <text evidence="19">The sequence shown here is derived from an EMBL/GenBank/DDBJ whole genome shotgun (WGS) entry which is preliminary data.</text>
</comment>
<evidence type="ECO:0000256" key="13">
    <source>
        <dbReference type="ARBA" id="ARBA00023136"/>
    </source>
</evidence>
<keyword evidence="4" id="KW-0153">Cholesterol metabolism</keyword>
<dbReference type="GO" id="GO:0006695">
    <property type="term" value="P:cholesterol biosynthetic process"/>
    <property type="evidence" value="ECO:0007669"/>
    <property type="project" value="UniProtKB-KW"/>
</dbReference>
<evidence type="ECO:0000256" key="10">
    <source>
        <dbReference type="ARBA" id="ARBA00023002"/>
    </source>
</evidence>
<accession>A0AAJ0G353</accession>
<feature type="transmembrane region" description="Helical" evidence="18">
    <location>
        <begin position="102"/>
        <end position="121"/>
    </location>
</feature>
<dbReference type="EMBL" id="JASWJB010000023">
    <property type="protein sequence ID" value="KAK2611956.1"/>
    <property type="molecule type" value="Genomic_DNA"/>
</dbReference>
<keyword evidence="15 18" id="KW-0753">Steroid metabolism</keyword>
<evidence type="ECO:0000256" key="15">
    <source>
        <dbReference type="ARBA" id="ARBA00023221"/>
    </source>
</evidence>
<dbReference type="Proteomes" id="UP001251528">
    <property type="component" value="Unassembled WGS sequence"/>
</dbReference>
<dbReference type="PANTHER" id="PTHR21257">
    <property type="entry name" value="DELTA(14)-STEROL REDUCTASE"/>
    <property type="match status" value="1"/>
</dbReference>
<proteinExistence type="inferred from homology"/>
<feature type="transmembrane region" description="Helical" evidence="18">
    <location>
        <begin position="289"/>
        <end position="308"/>
    </location>
</feature>
<evidence type="ECO:0000256" key="7">
    <source>
        <dbReference type="ARBA" id="ARBA00022857"/>
    </source>
</evidence>
<dbReference type="EC" id="1.3.1.21" evidence="16"/>
<evidence type="ECO:0000256" key="12">
    <source>
        <dbReference type="ARBA" id="ARBA00023098"/>
    </source>
</evidence>
<dbReference type="GO" id="GO:0047598">
    <property type="term" value="F:7-dehydrocholesterol reductase activity"/>
    <property type="evidence" value="ECO:0007669"/>
    <property type="project" value="UniProtKB-EC"/>
</dbReference>
<evidence type="ECO:0000256" key="11">
    <source>
        <dbReference type="ARBA" id="ARBA00023011"/>
    </source>
</evidence>
<dbReference type="GO" id="GO:0016132">
    <property type="term" value="P:brassinosteroid biosynthetic process"/>
    <property type="evidence" value="ECO:0007669"/>
    <property type="project" value="TreeGrafter"/>
</dbReference>
<sequence length="383" mass="42080">MIKSRPPVQTVVQDGNVPSLVVEHRQSNPGALQVLWGRRSQVSTVSAFLSLIFMLTAQIFILFAQVCMDSFDGSVTRGARELLSAGSPTAFLRSYLSTISKGPVAGFIAWVTFQALLYTFLPGRITLGPPTPSGLRLPYRINGLLSWFLTIGLWFGVLCTKGAEAASAPARNFTMLIVSGNIYGLMIAVLALLKGYLFPGANGDRRFSGSVVHDFLAGVELNPRVGRYWDVKMFQIGRLGMNSWVVMYLSTIDIAHDHFGFYLGWGAAVWLPVVYTMQAQYLASHFIQLSSLSLCAILTAGILSYVVFRLSNHQKYSLRQNGEGACRIWGAPPRVIRAKYATADGKRHESTLLYSGEFASARNKKLWLTGGSIARLLGLRETP</sequence>
<keyword evidence="10 18" id="KW-0560">Oxidoreductase</keyword>
<keyword evidence="12 18" id="KW-0443">Lipid metabolism</keyword>
<feature type="transmembrane region" description="Helical" evidence="18">
    <location>
        <begin position="45"/>
        <end position="64"/>
    </location>
</feature>
<evidence type="ECO:0000256" key="3">
    <source>
        <dbReference type="ARBA" id="ARBA00022516"/>
    </source>
</evidence>
<evidence type="ECO:0000256" key="14">
    <source>
        <dbReference type="ARBA" id="ARBA00023166"/>
    </source>
</evidence>
<evidence type="ECO:0000256" key="6">
    <source>
        <dbReference type="ARBA" id="ARBA00022778"/>
    </source>
</evidence>
<dbReference type="InterPro" id="IPR001171">
    <property type="entry name" value="ERG24_DHCR-like"/>
</dbReference>
<keyword evidence="7" id="KW-0521">NADP</keyword>
<comment type="similarity">
    <text evidence="2 18">Belongs to the ERG4/ERG24 family.</text>
</comment>
<keyword evidence="11 18" id="KW-0756">Sterol biosynthesis</keyword>
<evidence type="ECO:0000313" key="19">
    <source>
        <dbReference type="EMBL" id="KAK2611956.1"/>
    </source>
</evidence>
<feature type="transmembrane region" description="Helical" evidence="18">
    <location>
        <begin position="259"/>
        <end position="277"/>
    </location>
</feature>
<evidence type="ECO:0000256" key="2">
    <source>
        <dbReference type="ARBA" id="ARBA00005402"/>
    </source>
</evidence>
<keyword evidence="5 18" id="KW-0812">Transmembrane</keyword>
<evidence type="ECO:0000256" key="9">
    <source>
        <dbReference type="ARBA" id="ARBA00022989"/>
    </source>
</evidence>
<comment type="subcellular location">
    <subcellularLocation>
        <location evidence="1">Membrane</location>
        <topology evidence="1">Multi-pass membrane protein</topology>
    </subcellularLocation>
</comment>
<dbReference type="AlphaFoldDB" id="A0AAJ0G353"/>
<keyword evidence="8 18" id="KW-0752">Steroid biosynthesis</keyword>
<keyword evidence="9 18" id="KW-1133">Transmembrane helix</keyword>
<comment type="caution">
    <text evidence="18">Lacks conserved residue(s) required for the propagation of feature annotation.</text>
</comment>
<evidence type="ECO:0000256" key="16">
    <source>
        <dbReference type="ARBA" id="ARBA00038851"/>
    </source>
</evidence>